<dbReference type="SUPFAM" id="SSF53901">
    <property type="entry name" value="Thiolase-like"/>
    <property type="match status" value="1"/>
</dbReference>
<gene>
    <name evidence="5" type="ORF">EKG83_30715</name>
</gene>
<dbReference type="InterPro" id="IPR016039">
    <property type="entry name" value="Thiolase-like"/>
</dbReference>
<name>A0A5Q0H4P8_SACSY</name>
<keyword evidence="1" id="KW-0808">Transferase</keyword>
<keyword evidence="6" id="KW-1185">Reference proteome</keyword>
<dbReference type="InterPro" id="IPR013751">
    <property type="entry name" value="ACP_syn_III_N"/>
</dbReference>
<dbReference type="GO" id="GO:0004315">
    <property type="term" value="F:3-oxoacyl-[acyl-carrier-protein] synthase activity"/>
    <property type="evidence" value="ECO:0007669"/>
    <property type="project" value="InterPro"/>
</dbReference>
<organism evidence="5 6">
    <name type="scientific">Saccharothrix syringae</name>
    <name type="common">Nocardiopsis syringae</name>
    <dbReference type="NCBI Taxonomy" id="103733"/>
    <lineage>
        <taxon>Bacteria</taxon>
        <taxon>Bacillati</taxon>
        <taxon>Actinomycetota</taxon>
        <taxon>Actinomycetes</taxon>
        <taxon>Pseudonocardiales</taxon>
        <taxon>Pseudonocardiaceae</taxon>
        <taxon>Saccharothrix</taxon>
    </lineage>
</organism>
<evidence type="ECO:0000256" key="2">
    <source>
        <dbReference type="ARBA" id="ARBA00023315"/>
    </source>
</evidence>
<reference evidence="6" key="1">
    <citation type="journal article" date="2021" name="Curr. Microbiol.">
        <title>Complete genome of nocamycin-producing strain Saccharothrix syringae NRRL B-16468 reveals the biosynthetic potential for secondary metabolites.</title>
        <authorList>
            <person name="Mo X."/>
            <person name="Yang S."/>
        </authorList>
    </citation>
    <scope>NUCLEOTIDE SEQUENCE [LARGE SCALE GENOMIC DNA]</scope>
    <source>
        <strain evidence="6">ATCC 51364 / DSM 43886 / JCM 6844 / KCTC 9398 / NBRC 14523 / NRRL B-16468 / INA 2240</strain>
    </source>
</reference>
<proteinExistence type="predicted"/>
<evidence type="ECO:0000313" key="6">
    <source>
        <dbReference type="Proteomes" id="UP000325787"/>
    </source>
</evidence>
<accession>A0A5Q0H4P8</accession>
<dbReference type="PANTHER" id="PTHR34069">
    <property type="entry name" value="3-OXOACYL-[ACYL-CARRIER-PROTEIN] SYNTHASE 3"/>
    <property type="match status" value="1"/>
</dbReference>
<dbReference type="RefSeq" id="WP_033432031.1">
    <property type="nucleotide sequence ID" value="NZ_CP034550.1"/>
</dbReference>
<keyword evidence="2" id="KW-0012">Acyltransferase</keyword>
<dbReference type="GO" id="GO:0006633">
    <property type="term" value="P:fatty acid biosynthetic process"/>
    <property type="evidence" value="ECO:0007669"/>
    <property type="project" value="InterPro"/>
</dbReference>
<dbReference type="Proteomes" id="UP000325787">
    <property type="component" value="Chromosome"/>
</dbReference>
<evidence type="ECO:0000256" key="1">
    <source>
        <dbReference type="ARBA" id="ARBA00022679"/>
    </source>
</evidence>
<dbReference type="Pfam" id="PF08545">
    <property type="entry name" value="ACP_syn_III"/>
    <property type="match status" value="1"/>
</dbReference>
<dbReference type="KEGG" id="ssyi:EKG83_30715"/>
<dbReference type="PANTHER" id="PTHR34069:SF2">
    <property type="entry name" value="BETA-KETOACYL-[ACYL-CARRIER-PROTEIN] SYNTHASE III"/>
    <property type="match status" value="1"/>
</dbReference>
<dbReference type="Gene3D" id="3.40.47.10">
    <property type="match status" value="2"/>
</dbReference>
<sequence length="336" mass="35941">MAYGMVAFGTAFGEEVAVKDVVAEYTEDVERVLGYGYDHIHRAPAGVGLTDLAAEAGRAALAGAGVAARDVDLLVLAVTDITEYLYWDAAAAVAHRLGLRRAEAVLVDQGCVGGVTAFDTVAGRFATHPDHRTALVIGANRTAETYWNRLDTNSLLFSDGAAAAVATRHAGSLRWLASHAETDGRYADFFRMDVGGAAAPFTAGAEPPTTRDAWDVMQHFEYDTERFSAFAQEINDRTARAVHRACKRAGVTEDDLGWLVLLNDNPRVLTEQADLVGVPAERTNLDWATRHGHFGAADHLFVLAALHESGEPAAGDLVALAANGRGMHWASALLSW</sequence>
<evidence type="ECO:0000313" key="5">
    <source>
        <dbReference type="EMBL" id="QFZ21177.1"/>
    </source>
</evidence>
<feature type="domain" description="Beta-ketoacyl-[acyl-carrier-protein] synthase III N-terminal" evidence="4">
    <location>
        <begin position="108"/>
        <end position="184"/>
    </location>
</feature>
<protein>
    <submittedName>
        <fullName evidence="5">3-oxoacyl-ACP synthase</fullName>
    </submittedName>
</protein>
<feature type="domain" description="Beta-ketoacyl-[acyl-carrier-protein] synthase III C-terminal" evidence="3">
    <location>
        <begin position="246"/>
        <end position="336"/>
    </location>
</feature>
<dbReference type="InterPro" id="IPR013747">
    <property type="entry name" value="ACP_syn_III_C"/>
</dbReference>
<dbReference type="AlphaFoldDB" id="A0A5Q0H4P8"/>
<dbReference type="OrthoDB" id="6637632at2"/>
<dbReference type="EMBL" id="CP034550">
    <property type="protein sequence ID" value="QFZ21177.1"/>
    <property type="molecule type" value="Genomic_DNA"/>
</dbReference>
<dbReference type="Pfam" id="PF08541">
    <property type="entry name" value="ACP_syn_III_C"/>
    <property type="match status" value="1"/>
</dbReference>
<evidence type="ECO:0000259" key="3">
    <source>
        <dbReference type="Pfam" id="PF08541"/>
    </source>
</evidence>
<evidence type="ECO:0000259" key="4">
    <source>
        <dbReference type="Pfam" id="PF08545"/>
    </source>
</evidence>
<dbReference type="GO" id="GO:0044550">
    <property type="term" value="P:secondary metabolite biosynthetic process"/>
    <property type="evidence" value="ECO:0007669"/>
    <property type="project" value="TreeGrafter"/>
</dbReference>